<dbReference type="EMBL" id="JASJOS010000005">
    <property type="protein sequence ID" value="MDJ1481351.1"/>
    <property type="molecule type" value="Genomic_DNA"/>
</dbReference>
<dbReference type="InterPro" id="IPR001789">
    <property type="entry name" value="Sig_transdc_resp-reg_receiver"/>
</dbReference>
<feature type="domain" description="HTH LytTR-type" evidence="3">
    <location>
        <begin position="133"/>
        <end position="230"/>
    </location>
</feature>
<feature type="modified residue" description="4-aspartylphosphate" evidence="1">
    <location>
        <position position="55"/>
    </location>
</feature>
<feature type="domain" description="Response regulatory" evidence="2">
    <location>
        <begin position="4"/>
        <end position="115"/>
    </location>
</feature>
<dbReference type="Gene3D" id="2.40.50.1020">
    <property type="entry name" value="LytTr DNA-binding domain"/>
    <property type="match status" value="1"/>
</dbReference>
<dbReference type="SMART" id="SM00850">
    <property type="entry name" value="LytTR"/>
    <property type="match status" value="1"/>
</dbReference>
<evidence type="ECO:0000313" key="5">
    <source>
        <dbReference type="Proteomes" id="UP001241110"/>
    </source>
</evidence>
<dbReference type="Pfam" id="PF04397">
    <property type="entry name" value="LytTR"/>
    <property type="match status" value="1"/>
</dbReference>
<dbReference type="SMART" id="SM00448">
    <property type="entry name" value="REC"/>
    <property type="match status" value="1"/>
</dbReference>
<dbReference type="PROSITE" id="PS50930">
    <property type="entry name" value="HTH_LYTTR"/>
    <property type="match status" value="1"/>
</dbReference>
<dbReference type="SUPFAM" id="SSF52172">
    <property type="entry name" value="CheY-like"/>
    <property type="match status" value="1"/>
</dbReference>
<gene>
    <name evidence="4" type="ORF">QNI16_12710</name>
</gene>
<organism evidence="4 5">
    <name type="scientific">Xanthocytophaga flava</name>
    <dbReference type="NCBI Taxonomy" id="3048013"/>
    <lineage>
        <taxon>Bacteria</taxon>
        <taxon>Pseudomonadati</taxon>
        <taxon>Bacteroidota</taxon>
        <taxon>Cytophagia</taxon>
        <taxon>Cytophagales</taxon>
        <taxon>Rhodocytophagaceae</taxon>
        <taxon>Xanthocytophaga</taxon>
    </lineage>
</organism>
<sequence>MNITCLIVDDEPNAVNLLQEYIRQIPFLTLSHQCYDAAEVLEYLQTHQVDLIFLDINMPGISGMELTEFLSKGQKIIFTTAYTQYAIESYEKNAIDYLLKPITFKRFSQAIAKLHSGYLSTGTPQVNSDTNYFFVKSGKQFLRLEYDSISYFEGWKEYVSLYTQDSKILVYKRMKELEDSLPDYFQRVHHSYIINIHAIHKIEDNHIYIQEVRIPISEKYRTAFMQIVQQKLL</sequence>
<name>A0AAE3U6H2_9BACT</name>
<dbReference type="Proteomes" id="UP001241110">
    <property type="component" value="Unassembled WGS sequence"/>
</dbReference>
<evidence type="ECO:0000256" key="1">
    <source>
        <dbReference type="PROSITE-ProRule" id="PRU00169"/>
    </source>
</evidence>
<keyword evidence="1" id="KW-0597">Phosphoprotein</keyword>
<dbReference type="Pfam" id="PF00072">
    <property type="entry name" value="Response_reg"/>
    <property type="match status" value="1"/>
</dbReference>
<dbReference type="GO" id="GO:0003677">
    <property type="term" value="F:DNA binding"/>
    <property type="evidence" value="ECO:0007669"/>
    <property type="project" value="InterPro"/>
</dbReference>
<dbReference type="PROSITE" id="PS50110">
    <property type="entry name" value="RESPONSE_REGULATORY"/>
    <property type="match status" value="1"/>
</dbReference>
<dbReference type="InterPro" id="IPR007492">
    <property type="entry name" value="LytTR_DNA-bd_dom"/>
</dbReference>
<dbReference type="GO" id="GO:0000156">
    <property type="term" value="F:phosphorelay response regulator activity"/>
    <property type="evidence" value="ECO:0007669"/>
    <property type="project" value="InterPro"/>
</dbReference>
<evidence type="ECO:0000313" key="4">
    <source>
        <dbReference type="EMBL" id="MDJ1481351.1"/>
    </source>
</evidence>
<dbReference type="InterPro" id="IPR046947">
    <property type="entry name" value="LytR-like"/>
</dbReference>
<comment type="caution">
    <text evidence="4">The sequence shown here is derived from an EMBL/GenBank/DDBJ whole genome shotgun (WGS) entry which is preliminary data.</text>
</comment>
<dbReference type="AlphaFoldDB" id="A0AAE3U6H2"/>
<protein>
    <submittedName>
        <fullName evidence="4">Response regulator transcription factor</fullName>
    </submittedName>
</protein>
<evidence type="ECO:0000259" key="3">
    <source>
        <dbReference type="PROSITE" id="PS50930"/>
    </source>
</evidence>
<accession>A0AAE3U6H2</accession>
<dbReference type="Gene3D" id="3.40.50.2300">
    <property type="match status" value="1"/>
</dbReference>
<dbReference type="PANTHER" id="PTHR37299">
    <property type="entry name" value="TRANSCRIPTIONAL REGULATOR-RELATED"/>
    <property type="match status" value="1"/>
</dbReference>
<proteinExistence type="predicted"/>
<dbReference type="RefSeq" id="WP_313978995.1">
    <property type="nucleotide sequence ID" value="NZ_JASJOS010000005.1"/>
</dbReference>
<reference evidence="4" key="1">
    <citation type="submission" date="2023-05" db="EMBL/GenBank/DDBJ databases">
        <authorList>
            <person name="Zhang X."/>
        </authorList>
    </citation>
    <scope>NUCLEOTIDE SEQUENCE</scope>
    <source>
        <strain evidence="4">YF14B1</strain>
    </source>
</reference>
<dbReference type="PANTHER" id="PTHR37299:SF1">
    <property type="entry name" value="STAGE 0 SPORULATION PROTEIN A HOMOLOG"/>
    <property type="match status" value="1"/>
</dbReference>
<evidence type="ECO:0000259" key="2">
    <source>
        <dbReference type="PROSITE" id="PS50110"/>
    </source>
</evidence>
<dbReference type="InterPro" id="IPR011006">
    <property type="entry name" value="CheY-like_superfamily"/>
</dbReference>